<dbReference type="GO" id="GO:0007130">
    <property type="term" value="P:synaptonemal complex assembly"/>
    <property type="evidence" value="ECO:0007669"/>
    <property type="project" value="InterPro"/>
</dbReference>
<proteinExistence type="predicted"/>
<name>A0A6J8DJF2_MYTCO</name>
<dbReference type="PANTHER" id="PTHR28398">
    <property type="entry name" value="SYNAPTONEMAL COMPLEX CENTRAL ELEMENT PROTEIN 2"/>
    <property type="match status" value="1"/>
</dbReference>
<protein>
    <submittedName>
        <fullName evidence="1">SYCE2</fullName>
    </submittedName>
</protein>
<dbReference type="PANTHER" id="PTHR28398:SF1">
    <property type="entry name" value="SYNAPTONEMAL COMPLEX CENTRAL ELEMENT PROTEIN 2"/>
    <property type="match status" value="1"/>
</dbReference>
<accession>A0A6J8DJF2</accession>
<organism evidence="1 2">
    <name type="scientific">Mytilus coruscus</name>
    <name type="common">Sea mussel</name>
    <dbReference type="NCBI Taxonomy" id="42192"/>
    <lineage>
        <taxon>Eukaryota</taxon>
        <taxon>Metazoa</taxon>
        <taxon>Spiralia</taxon>
        <taxon>Lophotrochozoa</taxon>
        <taxon>Mollusca</taxon>
        <taxon>Bivalvia</taxon>
        <taxon>Autobranchia</taxon>
        <taxon>Pteriomorphia</taxon>
        <taxon>Mytilida</taxon>
        <taxon>Mytiloidea</taxon>
        <taxon>Mytilidae</taxon>
        <taxon>Mytilinae</taxon>
        <taxon>Mytilus</taxon>
    </lineage>
</organism>
<evidence type="ECO:0000313" key="1">
    <source>
        <dbReference type="EMBL" id="CAC5407612.1"/>
    </source>
</evidence>
<dbReference type="AlphaFoldDB" id="A0A6J8DJF2"/>
<dbReference type="InterPro" id="IPR034609">
    <property type="entry name" value="Syce2"/>
</dbReference>
<dbReference type="GO" id="GO:0000801">
    <property type="term" value="C:central element"/>
    <property type="evidence" value="ECO:0007669"/>
    <property type="project" value="InterPro"/>
</dbReference>
<keyword evidence="2" id="KW-1185">Reference proteome</keyword>
<evidence type="ECO:0000313" key="2">
    <source>
        <dbReference type="Proteomes" id="UP000507470"/>
    </source>
</evidence>
<gene>
    <name evidence="1" type="ORF">MCOR_41068</name>
</gene>
<sequence length="258" mass="29897">MVQADKHKFSQYTIDPTCLLCHREIEDILHVLATCPVLDSERKEYFTPIKQLVTENSPPGTWKLLFNNTNSYATCTGLYKIYQTTWIQRRTMEANNTKEYPCRKHDDVQNEVLNVNNDQADDSQNQTEELENICSNSSNLASLAAAHKAMTSLKDLVPCEFSREEITHSADELINSLNAKRKRDSEIIEDFKKTCELQTSRSCTLIEQHIFKIYEKQGKTIQDKIQELYAVLDRISTLEKKIQEFKRALQGLCFEFND</sequence>
<dbReference type="Proteomes" id="UP000507470">
    <property type="component" value="Unassembled WGS sequence"/>
</dbReference>
<dbReference type="OrthoDB" id="6142414at2759"/>
<dbReference type="EMBL" id="CACVKT020007420">
    <property type="protein sequence ID" value="CAC5407612.1"/>
    <property type="molecule type" value="Genomic_DNA"/>
</dbReference>
<reference evidence="1 2" key="1">
    <citation type="submission" date="2020-06" db="EMBL/GenBank/DDBJ databases">
        <authorList>
            <person name="Li R."/>
            <person name="Bekaert M."/>
        </authorList>
    </citation>
    <scope>NUCLEOTIDE SEQUENCE [LARGE SCALE GENOMIC DNA]</scope>
    <source>
        <strain evidence="2">wild</strain>
    </source>
</reference>